<name>A0A1I3Z6C6_9BACT</name>
<dbReference type="Proteomes" id="UP000198635">
    <property type="component" value="Unassembled WGS sequence"/>
</dbReference>
<dbReference type="PANTHER" id="PTHR42779:SF1">
    <property type="entry name" value="PROTEIN YNJB"/>
    <property type="match status" value="1"/>
</dbReference>
<keyword evidence="3" id="KW-1185">Reference proteome</keyword>
<dbReference type="STRING" id="52560.SAMN04488082_12252"/>
<dbReference type="OrthoDB" id="3239593at2"/>
<evidence type="ECO:0000256" key="1">
    <source>
        <dbReference type="SAM" id="SignalP"/>
    </source>
</evidence>
<dbReference type="Gene3D" id="3.40.190.10">
    <property type="entry name" value="Periplasmic binding protein-like II"/>
    <property type="match status" value="2"/>
</dbReference>
<gene>
    <name evidence="2" type="ORF">SAMN04488082_12252</name>
</gene>
<evidence type="ECO:0000313" key="2">
    <source>
        <dbReference type="EMBL" id="SFK39079.1"/>
    </source>
</evidence>
<dbReference type="EMBL" id="FORX01000022">
    <property type="protein sequence ID" value="SFK39079.1"/>
    <property type="molecule type" value="Genomic_DNA"/>
</dbReference>
<reference evidence="3" key="1">
    <citation type="submission" date="2016-10" db="EMBL/GenBank/DDBJ databases">
        <authorList>
            <person name="Varghese N."/>
            <person name="Submissions S."/>
        </authorList>
    </citation>
    <scope>NUCLEOTIDE SEQUENCE [LARGE SCALE GENOMIC DNA]</scope>
    <source>
        <strain evidence="3">DSM 5918</strain>
    </source>
</reference>
<sequence>MRIRLLFIILLAALATGCSETPEQTSVLQQDFASLEKSARGTEVRWHMWGGSAQINQWIDTFVTSEMKRLHDITVVRVPMDAPVFVNKLLTEKAAGKTTGTMDLLWINGENFKNSMQAGVLFGPFTDRLPNFTAWYDPQKSAHDFGYPVNGFEAPYGRAQFVFEYDTARTPMPPATLAELADWIRANPGRFTYPQPPDFTGSAFLRQVFYATTGGHEQYMNGFNADLYAENAPRTFAWLGELKPHLWQQGRTYPKDAAALDTLFARGEIDMAMSYHPAHAQMKILEKTYPETVRTFVLAEGAIFNTHFTAIPFNASNKAGAMVLANFLMSPEAQLSKFRPENWGDLPALEVAKLEEAQRKAFDEVDLGAATLGTDVLSAAAVPEISPEYLELLERDWDTFILGH</sequence>
<dbReference type="NCBIfam" id="NF008633">
    <property type="entry name" value="PRK11622.1"/>
    <property type="match status" value="1"/>
</dbReference>
<protein>
    <submittedName>
        <fullName evidence="2">Putative spermidine/putrescine transport system substrate-binding protein</fullName>
    </submittedName>
</protein>
<organism evidence="2 3">
    <name type="scientific">Desulfomicrobium apsheronum</name>
    <dbReference type="NCBI Taxonomy" id="52560"/>
    <lineage>
        <taxon>Bacteria</taxon>
        <taxon>Pseudomonadati</taxon>
        <taxon>Thermodesulfobacteriota</taxon>
        <taxon>Desulfovibrionia</taxon>
        <taxon>Desulfovibrionales</taxon>
        <taxon>Desulfomicrobiaceae</taxon>
        <taxon>Desulfomicrobium</taxon>
    </lineage>
</organism>
<accession>A0A1I3Z6C6</accession>
<evidence type="ECO:0000313" key="3">
    <source>
        <dbReference type="Proteomes" id="UP000198635"/>
    </source>
</evidence>
<keyword evidence="1" id="KW-0732">Signal</keyword>
<dbReference type="AlphaFoldDB" id="A0A1I3Z6C6"/>
<proteinExistence type="predicted"/>
<dbReference type="PIRSF" id="PIRSF029172">
    <property type="entry name" value="UCP029172_ABC_sbc_YnjB"/>
    <property type="match status" value="1"/>
</dbReference>
<dbReference type="InterPro" id="IPR006059">
    <property type="entry name" value="SBP"/>
</dbReference>
<dbReference type="PROSITE" id="PS51257">
    <property type="entry name" value="PROKAR_LIPOPROTEIN"/>
    <property type="match status" value="1"/>
</dbReference>
<dbReference type="Pfam" id="PF13416">
    <property type="entry name" value="SBP_bac_8"/>
    <property type="match status" value="1"/>
</dbReference>
<dbReference type="InterPro" id="IPR027020">
    <property type="entry name" value="YnjB"/>
</dbReference>
<dbReference type="PANTHER" id="PTHR42779">
    <property type="entry name" value="PROTEIN YNJB"/>
    <property type="match status" value="1"/>
</dbReference>
<feature type="chain" id="PRO_5011750658" evidence="1">
    <location>
        <begin position="21"/>
        <end position="404"/>
    </location>
</feature>
<dbReference type="RefSeq" id="WP_092378605.1">
    <property type="nucleotide sequence ID" value="NZ_FORX01000022.1"/>
</dbReference>
<feature type="signal peptide" evidence="1">
    <location>
        <begin position="1"/>
        <end position="20"/>
    </location>
</feature>
<dbReference type="SUPFAM" id="SSF53850">
    <property type="entry name" value="Periplasmic binding protein-like II"/>
    <property type="match status" value="1"/>
</dbReference>